<name>A0A927MQ65_9ACTN</name>
<dbReference type="Proteomes" id="UP000638648">
    <property type="component" value="Unassembled WGS sequence"/>
</dbReference>
<evidence type="ECO:0000313" key="2">
    <source>
        <dbReference type="Proteomes" id="UP000638648"/>
    </source>
</evidence>
<proteinExistence type="predicted"/>
<keyword evidence="2" id="KW-1185">Reference proteome</keyword>
<protein>
    <submittedName>
        <fullName evidence="1">Uncharacterized protein</fullName>
    </submittedName>
</protein>
<reference evidence="1" key="1">
    <citation type="submission" date="2020-10" db="EMBL/GenBank/DDBJ databases">
        <title>Sequencing the genomes of 1000 actinobacteria strains.</title>
        <authorList>
            <person name="Klenk H.-P."/>
        </authorList>
    </citation>
    <scope>NUCLEOTIDE SEQUENCE</scope>
    <source>
        <strain evidence="1">DSM 45354</strain>
    </source>
</reference>
<sequence length="155" mass="17413">MSRPEVRPASVSATSQPASKWLVCWARPHAPQEAADYWLYSAVYYGCDTDDNRLPASLREEVRLEVWNGSLKRWLTVKKTVSTKPHLTPEVLDTVEIGPCRSTHPWHTFRTYTVITGTIVGGKPDSDDGYAPSQGSKEDYPYGRGVRIRCMIPTS</sequence>
<gene>
    <name evidence="1" type="ORF">HEB94_001025</name>
</gene>
<dbReference type="RefSeq" id="WP_192748785.1">
    <property type="nucleotide sequence ID" value="NZ_JADBEM010000001.1"/>
</dbReference>
<comment type="caution">
    <text evidence="1">The sequence shown here is derived from an EMBL/GenBank/DDBJ whole genome shotgun (WGS) entry which is preliminary data.</text>
</comment>
<dbReference type="AlphaFoldDB" id="A0A927MQ65"/>
<evidence type="ECO:0000313" key="1">
    <source>
        <dbReference type="EMBL" id="MBE1604177.1"/>
    </source>
</evidence>
<dbReference type="EMBL" id="JADBEM010000001">
    <property type="protein sequence ID" value="MBE1604177.1"/>
    <property type="molecule type" value="Genomic_DNA"/>
</dbReference>
<organism evidence="1 2">
    <name type="scientific">Actinopolymorpha pittospori</name>
    <dbReference type="NCBI Taxonomy" id="648752"/>
    <lineage>
        <taxon>Bacteria</taxon>
        <taxon>Bacillati</taxon>
        <taxon>Actinomycetota</taxon>
        <taxon>Actinomycetes</taxon>
        <taxon>Propionibacteriales</taxon>
        <taxon>Actinopolymorphaceae</taxon>
        <taxon>Actinopolymorpha</taxon>
    </lineage>
</organism>
<accession>A0A927MQ65</accession>